<dbReference type="Proteomes" id="UP000241587">
    <property type="component" value="Unassembled WGS sequence"/>
</dbReference>
<organism evidence="2 3">
    <name type="scientific">Fusarium culmorum</name>
    <dbReference type="NCBI Taxonomy" id="5516"/>
    <lineage>
        <taxon>Eukaryota</taxon>
        <taxon>Fungi</taxon>
        <taxon>Dikarya</taxon>
        <taxon>Ascomycota</taxon>
        <taxon>Pezizomycotina</taxon>
        <taxon>Sordariomycetes</taxon>
        <taxon>Hypocreomycetidae</taxon>
        <taxon>Hypocreales</taxon>
        <taxon>Nectriaceae</taxon>
        <taxon>Fusarium</taxon>
    </lineage>
</organism>
<dbReference type="AlphaFoldDB" id="A0A2T4GHC5"/>
<dbReference type="OMA" id="KTICHTK"/>
<dbReference type="EMBL" id="PVEM01000016">
    <property type="protein sequence ID" value="PTD02939.1"/>
    <property type="molecule type" value="Genomic_DNA"/>
</dbReference>
<feature type="signal peptide" evidence="1">
    <location>
        <begin position="1"/>
        <end position="25"/>
    </location>
</feature>
<evidence type="ECO:0000256" key="1">
    <source>
        <dbReference type="SAM" id="SignalP"/>
    </source>
</evidence>
<feature type="non-terminal residue" evidence="2">
    <location>
        <position position="1"/>
    </location>
</feature>
<dbReference type="OrthoDB" id="10281978at2759"/>
<gene>
    <name evidence="2" type="ORF">FCULG_00009651</name>
</gene>
<keyword evidence="3" id="KW-1185">Reference proteome</keyword>
<sequence length="83" mass="9195">GRDCLSGLVWAGLLVFASLYRDAACNEWDAGRVPGLEGEGLNGVIEHTGNTGLNHEWYLLRIPPRQKGKIEIHDVQKTICHTK</sequence>
<keyword evidence="1" id="KW-0732">Signal</keyword>
<feature type="chain" id="PRO_5015636501" evidence="1">
    <location>
        <begin position="26"/>
        <end position="83"/>
    </location>
</feature>
<feature type="non-terminal residue" evidence="2">
    <location>
        <position position="83"/>
    </location>
</feature>
<comment type="caution">
    <text evidence="2">The sequence shown here is derived from an EMBL/GenBank/DDBJ whole genome shotgun (WGS) entry which is preliminary data.</text>
</comment>
<reference evidence="2 3" key="1">
    <citation type="submission" date="2018-02" db="EMBL/GenBank/DDBJ databases">
        <title>Fusarium culmorum secondary metabolites in fungal-bacterial-plant interactions.</title>
        <authorList>
            <person name="Schmidt R."/>
        </authorList>
    </citation>
    <scope>NUCLEOTIDE SEQUENCE [LARGE SCALE GENOMIC DNA]</scope>
    <source>
        <strain evidence="2 3">PV</strain>
    </source>
</reference>
<protein>
    <submittedName>
        <fullName evidence="2">Uncharacterized protein</fullName>
    </submittedName>
</protein>
<evidence type="ECO:0000313" key="3">
    <source>
        <dbReference type="Proteomes" id="UP000241587"/>
    </source>
</evidence>
<accession>A0A2T4GHC5</accession>
<proteinExistence type="predicted"/>
<evidence type="ECO:0000313" key="2">
    <source>
        <dbReference type="EMBL" id="PTD02939.1"/>
    </source>
</evidence>
<name>A0A2T4GHC5_FUSCU</name>